<evidence type="ECO:0000256" key="1">
    <source>
        <dbReference type="ARBA" id="ARBA00022729"/>
    </source>
</evidence>
<dbReference type="InterPro" id="IPR003790">
    <property type="entry name" value="GHL10"/>
</dbReference>
<dbReference type="InterPro" id="IPR017853">
    <property type="entry name" value="GH"/>
</dbReference>
<evidence type="ECO:0000259" key="2">
    <source>
        <dbReference type="Pfam" id="PF02638"/>
    </source>
</evidence>
<protein>
    <submittedName>
        <fullName evidence="3">Uncharacterized protein conserved in bacteria</fullName>
    </submittedName>
</protein>
<reference evidence="3 4" key="1">
    <citation type="submission" date="2019-05" db="EMBL/GenBank/DDBJ databases">
        <authorList>
            <consortium name="Pathogen Informatics"/>
        </authorList>
    </citation>
    <scope>NUCLEOTIDE SEQUENCE [LARGE SCALE GENOMIC DNA]</scope>
    <source>
        <strain evidence="3 4">NCTC11429</strain>
    </source>
</reference>
<dbReference type="Proteomes" id="UP000308196">
    <property type="component" value="Chromosome"/>
</dbReference>
<dbReference type="PANTHER" id="PTHR43405">
    <property type="entry name" value="GLYCOSYL HYDROLASE DIGH"/>
    <property type="match status" value="1"/>
</dbReference>
<dbReference type="EMBL" id="LR590484">
    <property type="protein sequence ID" value="VTR37646.1"/>
    <property type="molecule type" value="Genomic_DNA"/>
</dbReference>
<feature type="domain" description="Glycosyl hydrolase-like 10" evidence="2">
    <location>
        <begin position="41"/>
        <end position="337"/>
    </location>
</feature>
<dbReference type="Gene3D" id="3.20.20.80">
    <property type="entry name" value="Glycosidases"/>
    <property type="match status" value="1"/>
</dbReference>
<evidence type="ECO:0000313" key="3">
    <source>
        <dbReference type="EMBL" id="VTR37646.1"/>
    </source>
</evidence>
<gene>
    <name evidence="3" type="ORF">NCTC11429_01909</name>
</gene>
<dbReference type="PANTHER" id="PTHR43405:SF1">
    <property type="entry name" value="GLYCOSYL HYDROLASE DIGH"/>
    <property type="match status" value="1"/>
</dbReference>
<proteinExistence type="predicted"/>
<evidence type="ECO:0000313" key="4">
    <source>
        <dbReference type="Proteomes" id="UP000308196"/>
    </source>
</evidence>
<dbReference type="STRING" id="1123265.GCA_000686625_00778"/>
<sequence>MAICAVMVLNACKKGSNDPIVPGPEPNPPGSGTALSLPKKEMRAVWISTAWGLDWPAGIYGEMQQKQAYMSMLDKFKELRINAIFFQVKAMGDAFYNSAYEPWASSITGVRGKDPGYDILAFLIEEAHKRGVEFHAWMNPYRIATRAGVSSTYPPLHASVPSDWVVSHEKIQIYNPALPEVRSRLVNIVKDLISKYDVDGVHFDDYFYPDPASAGQMTSDQPDYLKYGQGYTSIEAFRRANVDKAIQDVHDAIVSTRPSVVFSVSPAANKDYNYNTLYADVAKWCQEGWLDLLIPQLYQEIGNKSNDFQTNLSIWSQYNFSAALVIGHAIYKFGDATQAPAFQSAAELEKQFDLTKKNKKAVGSALYSAKYIMGNKVGITDKLAGLYKAPAVMPFMGRSTLPAPPSVTNLKVAGGKLSWGKSEGTRAVVYYFTDLKVEGSVLAVTDASEFPISQKGYYCVSLINEDNKEGEVSKPVKF</sequence>
<organism evidence="3 4">
    <name type="scientific">Sphingobacterium thalpophilum</name>
    <dbReference type="NCBI Taxonomy" id="259"/>
    <lineage>
        <taxon>Bacteria</taxon>
        <taxon>Pseudomonadati</taxon>
        <taxon>Bacteroidota</taxon>
        <taxon>Sphingobacteriia</taxon>
        <taxon>Sphingobacteriales</taxon>
        <taxon>Sphingobacteriaceae</taxon>
        <taxon>Sphingobacterium</taxon>
    </lineage>
</organism>
<keyword evidence="1" id="KW-0732">Signal</keyword>
<dbReference type="InterPro" id="IPR052177">
    <property type="entry name" value="Divisome_Glycosyl_Hydrolase"/>
</dbReference>
<dbReference type="KEGG" id="stha:NCTC11429_01909"/>
<name>A0A4U9UUY0_9SPHI</name>
<accession>A0A4U9UUY0</accession>
<dbReference type="Pfam" id="PF02638">
    <property type="entry name" value="GHL10"/>
    <property type="match status" value="1"/>
</dbReference>
<dbReference type="SUPFAM" id="SSF51445">
    <property type="entry name" value="(Trans)glycosidases"/>
    <property type="match status" value="1"/>
</dbReference>
<dbReference type="AlphaFoldDB" id="A0A4U9UUY0"/>